<evidence type="ECO:0000256" key="1">
    <source>
        <dbReference type="SAM" id="MobiDB-lite"/>
    </source>
</evidence>
<feature type="compositionally biased region" description="Basic and acidic residues" evidence="1">
    <location>
        <begin position="1"/>
        <end position="22"/>
    </location>
</feature>
<reference evidence="4" key="1">
    <citation type="submission" date="2025-08" db="UniProtKB">
        <authorList>
            <consortium name="RefSeq"/>
        </authorList>
    </citation>
    <scope>IDENTIFICATION</scope>
    <source>
        <tissue evidence="4">Tentacle</tissue>
    </source>
</reference>
<feature type="compositionally biased region" description="Low complexity" evidence="1">
    <location>
        <begin position="142"/>
        <end position="153"/>
    </location>
</feature>
<evidence type="ECO:0000259" key="2">
    <source>
        <dbReference type="PROSITE" id="PS50042"/>
    </source>
</evidence>
<feature type="region of interest" description="Disordered" evidence="1">
    <location>
        <begin position="128"/>
        <end position="167"/>
    </location>
</feature>
<dbReference type="InParanoid" id="A0A6P8HRE6"/>
<dbReference type="InterPro" id="IPR014710">
    <property type="entry name" value="RmlC-like_jellyroll"/>
</dbReference>
<dbReference type="GeneID" id="116294259"/>
<dbReference type="Gene3D" id="2.60.120.10">
    <property type="entry name" value="Jelly Rolls"/>
    <property type="match status" value="1"/>
</dbReference>
<protein>
    <submittedName>
        <fullName evidence="4">Uncharacterized protein LOC116294259</fullName>
    </submittedName>
</protein>
<keyword evidence="3" id="KW-1185">Reference proteome</keyword>
<dbReference type="PANTHER" id="PTHR23011">
    <property type="entry name" value="CYCLIC NUCLEOTIDE-BINDING DOMAIN CONTAINING PROTEIN"/>
    <property type="match status" value="1"/>
</dbReference>
<evidence type="ECO:0000313" key="3">
    <source>
        <dbReference type="Proteomes" id="UP000515163"/>
    </source>
</evidence>
<dbReference type="AlphaFoldDB" id="A0A6P8HRE6"/>
<evidence type="ECO:0000313" key="4">
    <source>
        <dbReference type="RefSeq" id="XP_031557678.1"/>
    </source>
</evidence>
<organism evidence="3 4">
    <name type="scientific">Actinia tenebrosa</name>
    <name type="common">Australian red waratah sea anemone</name>
    <dbReference type="NCBI Taxonomy" id="6105"/>
    <lineage>
        <taxon>Eukaryota</taxon>
        <taxon>Metazoa</taxon>
        <taxon>Cnidaria</taxon>
        <taxon>Anthozoa</taxon>
        <taxon>Hexacorallia</taxon>
        <taxon>Actiniaria</taxon>
        <taxon>Actiniidae</taxon>
        <taxon>Actinia</taxon>
    </lineage>
</organism>
<dbReference type="PANTHER" id="PTHR23011:SF42">
    <property type="entry name" value="CYCLIC NUCLEOTIDE-BINDING DOMAIN-CONTAINING PROTEIN"/>
    <property type="match status" value="1"/>
</dbReference>
<dbReference type="SUPFAM" id="SSF51206">
    <property type="entry name" value="cAMP-binding domain-like"/>
    <property type="match status" value="2"/>
</dbReference>
<dbReference type="KEGG" id="aten:116294259"/>
<gene>
    <name evidence="4" type="primary">LOC116294259</name>
</gene>
<sequence>MELKDDDGTSDGEKRLSLTRERLLHKRSKTFHSLPSRSNTKSKRTVKADSSELENVVRFERTRPSSCVTVDYESKQRLRTSSIPLLRPKTVSLTGKFNKNGKNHFQVLGTEISFGKNSKQNNEENKEFYSSFYGRRSRRRTNSAASNRSRNPSLGSSTEVLSARSRSGSKTALSRIPGLIKLNSSCDMKDFSEVEYDDDDEERRKKLRERFRHAVRLVSIFSVFCIGIRKYAEQEKSGEYDMYYLRDMLPDNEDKPTPVQESSLYFNKHLFSRDNTLHFPFWARWICAQDPSDRTDAEINKLVTLLRGIKSFNKFSREAQWHLCRTMTYEIALMTEDACRTATIICRERVEVLVVNRETVMEHCPDVFQKEFQEKMSILKSHDLFQRWDEKPLKQLCFESHIKELAHGKLVDPDSTASDAVQFILRGKIDMLRRLDLSAVLASKASISLCKKLPLPRPTSAIPRKGKSGVEYVSVGSLYKNDAWDLRTVFPNVFKEPGNILVSAGVRLLKVPKQRIIQLSPAGALEEFECNFVQNHRCPSDDELYQEYLSAQAWLEYRQKVVKNVIDCKHGHFIAHASCLSKGTSGWGAWPGKEIKAQEPKEDKDHDES</sequence>
<name>A0A6P8HRE6_ACTTE</name>
<dbReference type="RefSeq" id="XP_031557678.1">
    <property type="nucleotide sequence ID" value="XM_031701818.1"/>
</dbReference>
<accession>A0A6P8HRE6</accession>
<dbReference type="OrthoDB" id="166212at2759"/>
<proteinExistence type="predicted"/>
<dbReference type="InterPro" id="IPR018490">
    <property type="entry name" value="cNMP-bd_dom_sf"/>
</dbReference>
<dbReference type="Proteomes" id="UP000515163">
    <property type="component" value="Unplaced"/>
</dbReference>
<feature type="domain" description="Cyclic nucleotide-binding" evidence="2">
    <location>
        <begin position="330"/>
        <end position="362"/>
    </location>
</feature>
<feature type="region of interest" description="Disordered" evidence="1">
    <location>
        <begin position="1"/>
        <end position="43"/>
    </location>
</feature>
<dbReference type="PROSITE" id="PS50042">
    <property type="entry name" value="CNMP_BINDING_3"/>
    <property type="match status" value="1"/>
</dbReference>
<feature type="compositionally biased region" description="Polar residues" evidence="1">
    <location>
        <begin position="154"/>
        <end position="167"/>
    </location>
</feature>
<dbReference type="InterPro" id="IPR000595">
    <property type="entry name" value="cNMP-bd_dom"/>
</dbReference>